<comment type="caution">
    <text evidence="3">The sequence shown here is derived from an EMBL/GenBank/DDBJ whole genome shotgun (WGS) entry which is preliminary data.</text>
</comment>
<evidence type="ECO:0000313" key="3">
    <source>
        <dbReference type="EMBL" id="KAJ8049607.1"/>
    </source>
</evidence>
<keyword evidence="1" id="KW-0175">Coiled coil</keyword>
<sequence>MAGGYCLICPGLMTKYCISTMDNLLPEIPSSPIFKDSSSDDEAKIQPGQKSPKKQKEPDHIRLDKDTYKKVKEHSAVLIQLQSTLISLTTEIKRLDNQLTTGTVPRHLQVQRNLPKLPGSLHCTEELRDSWNSLLLKAGKRLGQAWRQELSRQAKRQKERYQEKEERALADLDNEIQSVEAKRLLNHLLKKSSQKTETKIAHRHKKSERRHHPYRRKVTATRSQLNAHNLNEKVEESLKYVKNLSERQLSNLEIIALSKGLKFITTPEKPNRIDILKSMKDLTRKMRIRYVMQNKMRGSFTKFRLPSTWSPQVTYSRDLEDYLEATKEELAAIPISNAKSNISKAERIALRQISKDRTIVLKPFDKGRGIAILNRTDYKADLERQLKSHHYQELEGDITSDTKIMVWSTLRNICFPTRSLTRILSIT</sequence>
<evidence type="ECO:0000256" key="1">
    <source>
        <dbReference type="SAM" id="Coils"/>
    </source>
</evidence>
<feature type="region of interest" description="Disordered" evidence="2">
    <location>
        <begin position="29"/>
        <end position="63"/>
    </location>
</feature>
<keyword evidence="4" id="KW-1185">Reference proteome</keyword>
<feature type="compositionally biased region" description="Basic residues" evidence="2">
    <location>
        <begin position="201"/>
        <end position="217"/>
    </location>
</feature>
<name>A0A9Q1CPL3_HOLLE</name>
<proteinExistence type="predicted"/>
<accession>A0A9Q1CPL3</accession>
<protein>
    <submittedName>
        <fullName evidence="3">Uncharacterized protein</fullName>
    </submittedName>
</protein>
<evidence type="ECO:0000256" key="2">
    <source>
        <dbReference type="SAM" id="MobiDB-lite"/>
    </source>
</evidence>
<gene>
    <name evidence="3" type="ORF">HOLleu_02419</name>
</gene>
<feature type="coiled-coil region" evidence="1">
    <location>
        <begin position="147"/>
        <end position="182"/>
    </location>
</feature>
<dbReference type="Proteomes" id="UP001152320">
    <property type="component" value="Chromosome 1"/>
</dbReference>
<evidence type="ECO:0000313" key="4">
    <source>
        <dbReference type="Proteomes" id="UP001152320"/>
    </source>
</evidence>
<reference evidence="3" key="1">
    <citation type="submission" date="2021-10" db="EMBL/GenBank/DDBJ databases">
        <title>Tropical sea cucumber genome reveals ecological adaptation and Cuvierian tubules defense mechanism.</title>
        <authorList>
            <person name="Chen T."/>
        </authorList>
    </citation>
    <scope>NUCLEOTIDE SEQUENCE</scope>
    <source>
        <strain evidence="3">Nanhai2018</strain>
        <tissue evidence="3">Muscle</tissue>
    </source>
</reference>
<feature type="region of interest" description="Disordered" evidence="2">
    <location>
        <begin position="192"/>
        <end position="217"/>
    </location>
</feature>
<organism evidence="3 4">
    <name type="scientific">Holothuria leucospilota</name>
    <name type="common">Black long sea cucumber</name>
    <name type="synonym">Mertensiothuria leucospilota</name>
    <dbReference type="NCBI Taxonomy" id="206669"/>
    <lineage>
        <taxon>Eukaryota</taxon>
        <taxon>Metazoa</taxon>
        <taxon>Echinodermata</taxon>
        <taxon>Eleutherozoa</taxon>
        <taxon>Echinozoa</taxon>
        <taxon>Holothuroidea</taxon>
        <taxon>Aspidochirotacea</taxon>
        <taxon>Aspidochirotida</taxon>
        <taxon>Holothuriidae</taxon>
        <taxon>Holothuria</taxon>
    </lineage>
</organism>
<dbReference type="EMBL" id="JAIZAY010000001">
    <property type="protein sequence ID" value="KAJ8049607.1"/>
    <property type="molecule type" value="Genomic_DNA"/>
</dbReference>
<feature type="compositionally biased region" description="Basic and acidic residues" evidence="2">
    <location>
        <begin position="54"/>
        <end position="63"/>
    </location>
</feature>
<dbReference type="OrthoDB" id="6287939at2759"/>
<dbReference type="AlphaFoldDB" id="A0A9Q1CPL3"/>